<dbReference type="EMBL" id="JNVM01000004">
    <property type="protein sequence ID" value="KEQ27107.1"/>
    <property type="molecule type" value="Genomic_DNA"/>
</dbReference>
<name>A0A081P8T4_9BACL</name>
<dbReference type="AlphaFoldDB" id="A0A081P8T4"/>
<evidence type="ECO:0000313" key="1">
    <source>
        <dbReference type="EMBL" id="KEQ27107.1"/>
    </source>
</evidence>
<dbReference type="OrthoDB" id="1684731at2"/>
<dbReference type="Proteomes" id="UP000028123">
    <property type="component" value="Unassembled WGS sequence"/>
</dbReference>
<reference evidence="1 2" key="1">
    <citation type="submission" date="2014-06" db="EMBL/GenBank/DDBJ databases">
        <title>Draft genome sequence of Paenibacillus sp. MSt1.</title>
        <authorList>
            <person name="Aw Y.K."/>
            <person name="Ong K.S."/>
            <person name="Gan H.M."/>
            <person name="Lee S.M."/>
        </authorList>
    </citation>
    <scope>NUCLEOTIDE SEQUENCE [LARGE SCALE GENOMIC DNA]</scope>
    <source>
        <strain evidence="1 2">MSt1</strain>
    </source>
</reference>
<dbReference type="InterPro" id="IPR012347">
    <property type="entry name" value="Ferritin-like"/>
</dbReference>
<dbReference type="InterPro" id="IPR012452">
    <property type="entry name" value="DUF1657"/>
</dbReference>
<evidence type="ECO:0008006" key="3">
    <source>
        <dbReference type="Google" id="ProtNLM"/>
    </source>
</evidence>
<dbReference type="RefSeq" id="WP_036676992.1">
    <property type="nucleotide sequence ID" value="NZ_FYEP01000007.1"/>
</dbReference>
<evidence type="ECO:0000313" key="2">
    <source>
        <dbReference type="Proteomes" id="UP000028123"/>
    </source>
</evidence>
<protein>
    <recommendedName>
        <fullName evidence="3">DUF1657 domain-containing protein</fullName>
    </recommendedName>
</protein>
<gene>
    <name evidence="1" type="ORF">ET33_24820</name>
</gene>
<dbReference type="Pfam" id="PF07870">
    <property type="entry name" value="DUF1657"/>
    <property type="match status" value="1"/>
</dbReference>
<accession>A0A081P8T4</accession>
<keyword evidence="2" id="KW-1185">Reference proteome</keyword>
<sequence>MTVASQVKTTLASLKSAQASLETFALGTQNQEAKTLFQNCAQQTQQIVDQVSSRVQQLENEEPQYKGF</sequence>
<proteinExistence type="predicted"/>
<comment type="caution">
    <text evidence="1">The sequence shown here is derived from an EMBL/GenBank/DDBJ whole genome shotgun (WGS) entry which is preliminary data.</text>
</comment>
<dbReference type="Gene3D" id="1.20.1260.10">
    <property type="match status" value="1"/>
</dbReference>
<organism evidence="1 2">
    <name type="scientific">Paenibacillus tyrfis</name>
    <dbReference type="NCBI Taxonomy" id="1501230"/>
    <lineage>
        <taxon>Bacteria</taxon>
        <taxon>Bacillati</taxon>
        <taxon>Bacillota</taxon>
        <taxon>Bacilli</taxon>
        <taxon>Bacillales</taxon>
        <taxon>Paenibacillaceae</taxon>
        <taxon>Paenibacillus</taxon>
    </lineage>
</organism>
<dbReference type="eggNOG" id="ENOG5032ZPI">
    <property type="taxonomic scope" value="Bacteria"/>
</dbReference>